<dbReference type="Pfam" id="PF13412">
    <property type="entry name" value="HTH_24"/>
    <property type="match status" value="1"/>
</dbReference>
<evidence type="ECO:0000259" key="1">
    <source>
        <dbReference type="Pfam" id="PF04326"/>
    </source>
</evidence>
<evidence type="ECO:0000313" key="3">
    <source>
        <dbReference type="Proteomes" id="UP000464754"/>
    </source>
</evidence>
<dbReference type="InterPro" id="IPR036388">
    <property type="entry name" value="WH-like_DNA-bd_sf"/>
</dbReference>
<sequence length="506" mass="59104">MNLVDLQQSARSILEDRQIESDYIEYKKSSKQYDKIVKTICAYANNYMNRDYGFLFIGVEEENTNGLKAIPKRPISGIEEGHIEIIENEIKSLFKHIQPKPTCHFISDKIDDRYYLAIIVEPSSRITEVTEKGARTVGLPRGGRYIRISRDTILPSQKQEYELLKKFSNYSFCSDLHETATLDDLSYEYMKEYLVQTGAADDIKRLSKLEMAKALDLVGNTSLTGNRVKNFALLMFADDPSKYIPESYVEVIREVNDGTTRMQAVRFDGPIWIQAQKVTKYFEEEIMRSYTVRYDDKMEHDIIYNWPLSTFEELATNCILHKQYDNYQYIGIYIYKDRMEFINHNKPIPPLTTKDLNEKEYFADRQYANPKIKKMFFALDLIESYGSGIRRAKEALEKNNSPKMKFLPEDNEMDYTLVVVPINEKFINIRNSEAINQTGILKDLSEIELQILHILEFEPKISITELSNTISKPYSTTKRYLKKLTDSQIIERENGNRKGAWLIKKK</sequence>
<dbReference type="EMBL" id="AP019695">
    <property type="protein sequence ID" value="BBK22810.1"/>
    <property type="molecule type" value="Genomic_DNA"/>
</dbReference>
<dbReference type="Pfam" id="PF04326">
    <property type="entry name" value="SLFN_AlbA_2"/>
    <property type="match status" value="1"/>
</dbReference>
<dbReference type="InterPro" id="IPR038475">
    <property type="entry name" value="RecG_C_sf"/>
</dbReference>
<dbReference type="Gene3D" id="1.10.10.10">
    <property type="entry name" value="Winged helix-like DNA-binding domain superfamily/Winged helix DNA-binding domain"/>
    <property type="match status" value="1"/>
</dbReference>
<dbReference type="Proteomes" id="UP000464754">
    <property type="component" value="Chromosome"/>
</dbReference>
<evidence type="ECO:0000313" key="2">
    <source>
        <dbReference type="EMBL" id="BBK22810.1"/>
    </source>
</evidence>
<feature type="domain" description="Schlafen AlbA-2" evidence="1">
    <location>
        <begin position="20"/>
        <end position="151"/>
    </location>
</feature>
<dbReference type="PANTHER" id="PTHR30595">
    <property type="entry name" value="GLPR-RELATED TRANSCRIPTIONAL REPRESSOR"/>
    <property type="match status" value="1"/>
</dbReference>
<dbReference type="AlphaFoldDB" id="A0A6N4TIH0"/>
<dbReference type="KEGG" id="aarg:Aargi30884_17130"/>
<accession>A0A6N4TIH0</accession>
<dbReference type="InterPro" id="IPR007421">
    <property type="entry name" value="Schlafen_AlbA_2_dom"/>
</dbReference>
<keyword evidence="3" id="KW-1185">Reference proteome</keyword>
<dbReference type="PANTHER" id="PTHR30595:SF6">
    <property type="entry name" value="SCHLAFEN ALBA-2 DOMAIN-CONTAINING PROTEIN"/>
    <property type="match status" value="1"/>
</dbReference>
<reference evidence="3" key="1">
    <citation type="submission" date="2019-05" db="EMBL/GenBank/DDBJ databases">
        <title>Complete genome sequencing of Absiella argi strain JCM 30884.</title>
        <authorList>
            <person name="Sakamoto M."/>
            <person name="Murakami T."/>
            <person name="Mori H."/>
        </authorList>
    </citation>
    <scope>NUCLEOTIDE SEQUENCE [LARGE SCALE GENOMIC DNA]</scope>
    <source>
        <strain evidence="3">JCM 30884</strain>
    </source>
</reference>
<gene>
    <name evidence="2" type="ORF">Aargi30884_17130</name>
</gene>
<dbReference type="InterPro" id="IPR038461">
    <property type="entry name" value="Schlafen_AlbA_2_dom_sf"/>
</dbReference>
<dbReference type="Pfam" id="PF13749">
    <property type="entry name" value="HATPase_c_4"/>
    <property type="match status" value="1"/>
</dbReference>
<proteinExistence type="predicted"/>
<dbReference type="RefSeq" id="WP_163052053.1">
    <property type="nucleotide sequence ID" value="NZ_AP019695.1"/>
</dbReference>
<dbReference type="InterPro" id="IPR036390">
    <property type="entry name" value="WH_DNA-bd_sf"/>
</dbReference>
<protein>
    <submittedName>
        <fullName evidence="2">ATPase AAA</fullName>
    </submittedName>
</protein>
<dbReference type="SUPFAM" id="SSF46785">
    <property type="entry name" value="Winged helix' DNA-binding domain"/>
    <property type="match status" value="1"/>
</dbReference>
<name>A0A6N4TIH0_9FIRM</name>
<dbReference type="Gene3D" id="3.30.565.60">
    <property type="match status" value="1"/>
</dbReference>
<organism evidence="2 3">
    <name type="scientific">Amedibacterium intestinale</name>
    <dbReference type="NCBI Taxonomy" id="2583452"/>
    <lineage>
        <taxon>Bacteria</taxon>
        <taxon>Bacillati</taxon>
        <taxon>Bacillota</taxon>
        <taxon>Erysipelotrichia</taxon>
        <taxon>Erysipelotrichales</taxon>
        <taxon>Erysipelotrichaceae</taxon>
        <taxon>Amedibacterium</taxon>
    </lineage>
</organism>
<dbReference type="Gene3D" id="3.30.950.30">
    <property type="entry name" value="Schlafen, AAA domain"/>
    <property type="match status" value="1"/>
</dbReference>